<dbReference type="PANTHER" id="PTHR43847:SF1">
    <property type="entry name" value="BLL3993 PROTEIN"/>
    <property type="match status" value="1"/>
</dbReference>
<keyword evidence="6" id="KW-0808">Transferase</keyword>
<organism evidence="6 7">
    <name type="scientific">Aliidongia dinghuensis</name>
    <dbReference type="NCBI Taxonomy" id="1867774"/>
    <lineage>
        <taxon>Bacteria</taxon>
        <taxon>Pseudomonadati</taxon>
        <taxon>Pseudomonadota</taxon>
        <taxon>Alphaproteobacteria</taxon>
        <taxon>Rhodospirillales</taxon>
        <taxon>Dongiaceae</taxon>
        <taxon>Aliidongia</taxon>
    </lineage>
</organism>
<dbReference type="Pfam" id="PF04191">
    <property type="entry name" value="PEMT"/>
    <property type="match status" value="1"/>
</dbReference>
<dbReference type="InterPro" id="IPR007318">
    <property type="entry name" value="Phopholipid_MeTrfase"/>
</dbReference>
<feature type="transmembrane region" description="Helical" evidence="5">
    <location>
        <begin position="157"/>
        <end position="181"/>
    </location>
</feature>
<comment type="caution">
    <text evidence="6">The sequence shown here is derived from an EMBL/GenBank/DDBJ whole genome shotgun (WGS) entry which is preliminary data.</text>
</comment>
<reference evidence="6" key="2">
    <citation type="submission" date="2020-09" db="EMBL/GenBank/DDBJ databases">
        <authorList>
            <person name="Sun Q."/>
            <person name="Zhou Y."/>
        </authorList>
    </citation>
    <scope>NUCLEOTIDE SEQUENCE</scope>
    <source>
        <strain evidence="6">CGMCC 1.15725</strain>
    </source>
</reference>
<accession>A0A8J2YS37</accession>
<feature type="transmembrane region" description="Helical" evidence="5">
    <location>
        <begin position="12"/>
        <end position="31"/>
    </location>
</feature>
<protein>
    <submittedName>
        <fullName evidence="6">Protein-S-isoprenylcysteine methyltransferase</fullName>
    </submittedName>
</protein>
<keyword evidence="7" id="KW-1185">Reference proteome</keyword>
<dbReference type="Gene3D" id="1.20.120.1630">
    <property type="match status" value="1"/>
</dbReference>
<evidence type="ECO:0000256" key="5">
    <source>
        <dbReference type="SAM" id="Phobius"/>
    </source>
</evidence>
<dbReference type="GO" id="GO:0032259">
    <property type="term" value="P:methylation"/>
    <property type="evidence" value="ECO:0007669"/>
    <property type="project" value="UniProtKB-KW"/>
</dbReference>
<dbReference type="GO" id="GO:0008168">
    <property type="term" value="F:methyltransferase activity"/>
    <property type="evidence" value="ECO:0007669"/>
    <property type="project" value="UniProtKB-KW"/>
</dbReference>
<evidence type="ECO:0000256" key="4">
    <source>
        <dbReference type="ARBA" id="ARBA00023136"/>
    </source>
</evidence>
<reference evidence="6" key="1">
    <citation type="journal article" date="2014" name="Int. J. Syst. Evol. Microbiol.">
        <title>Complete genome sequence of Corynebacterium casei LMG S-19264T (=DSM 44701T), isolated from a smear-ripened cheese.</title>
        <authorList>
            <consortium name="US DOE Joint Genome Institute (JGI-PGF)"/>
            <person name="Walter F."/>
            <person name="Albersmeier A."/>
            <person name="Kalinowski J."/>
            <person name="Ruckert C."/>
        </authorList>
    </citation>
    <scope>NUCLEOTIDE SEQUENCE</scope>
    <source>
        <strain evidence="6">CGMCC 1.15725</strain>
    </source>
</reference>
<name>A0A8J2YS37_9PROT</name>
<comment type="subcellular location">
    <subcellularLocation>
        <location evidence="1">Endomembrane system</location>
        <topology evidence="1">Multi-pass membrane protein</topology>
    </subcellularLocation>
</comment>
<feature type="transmembrane region" description="Helical" evidence="5">
    <location>
        <begin position="101"/>
        <end position="122"/>
    </location>
</feature>
<dbReference type="GO" id="GO:0012505">
    <property type="term" value="C:endomembrane system"/>
    <property type="evidence" value="ECO:0007669"/>
    <property type="project" value="UniProtKB-SubCell"/>
</dbReference>
<proteinExistence type="predicted"/>
<keyword evidence="4 5" id="KW-0472">Membrane</keyword>
<keyword evidence="3 5" id="KW-1133">Transmembrane helix</keyword>
<evidence type="ECO:0000256" key="3">
    <source>
        <dbReference type="ARBA" id="ARBA00022989"/>
    </source>
</evidence>
<keyword evidence="2 5" id="KW-0812">Transmembrane</keyword>
<feature type="transmembrane region" description="Helical" evidence="5">
    <location>
        <begin position="43"/>
        <end position="61"/>
    </location>
</feature>
<evidence type="ECO:0000256" key="1">
    <source>
        <dbReference type="ARBA" id="ARBA00004127"/>
    </source>
</evidence>
<dbReference type="PANTHER" id="PTHR43847">
    <property type="entry name" value="BLL3993 PROTEIN"/>
    <property type="match status" value="1"/>
</dbReference>
<evidence type="ECO:0000313" key="6">
    <source>
        <dbReference type="EMBL" id="GGF14356.1"/>
    </source>
</evidence>
<dbReference type="EMBL" id="BMJQ01000004">
    <property type="protein sequence ID" value="GGF14356.1"/>
    <property type="molecule type" value="Genomic_DNA"/>
</dbReference>
<dbReference type="InterPro" id="IPR052527">
    <property type="entry name" value="Metal_cation-efflux_comp"/>
</dbReference>
<evidence type="ECO:0000256" key="2">
    <source>
        <dbReference type="ARBA" id="ARBA00022692"/>
    </source>
</evidence>
<keyword evidence="6" id="KW-0489">Methyltransferase</keyword>
<sequence>MSDRLVRGVVAAWFLLLATVVALGIGSALTGDRPMTELDYARIASKVAVISFLAMMGYLTIVRASPLAQAKGWQPRISAFVGTNLIFIGMLFLSPRTDLGIGAHIASTCLILTGNALCVYVLSHLGRSFSIMAEARKLISNGPYRVVRHPLYFAEQVAIIGVFIQYASVMAAVLIAIHFSFQLRRMFNEERLLRATFPEYAAYMSHTARLIPAIW</sequence>
<feature type="transmembrane region" description="Helical" evidence="5">
    <location>
        <begin position="73"/>
        <end position="94"/>
    </location>
</feature>
<dbReference type="Proteomes" id="UP000646365">
    <property type="component" value="Unassembled WGS sequence"/>
</dbReference>
<gene>
    <name evidence="6" type="ORF">GCM10011611_20180</name>
</gene>
<dbReference type="AlphaFoldDB" id="A0A8J2YS37"/>
<dbReference type="RefSeq" id="WP_189045148.1">
    <property type="nucleotide sequence ID" value="NZ_BMJQ01000004.1"/>
</dbReference>
<evidence type="ECO:0000313" key="7">
    <source>
        <dbReference type="Proteomes" id="UP000646365"/>
    </source>
</evidence>